<dbReference type="InterPro" id="IPR023168">
    <property type="entry name" value="GatB_Yqey_C_2"/>
</dbReference>
<dbReference type="PANTHER" id="PTHR28055:SF1">
    <property type="entry name" value="ALTERED INHERITANCE OF MITOCHONDRIA PROTEIN 41, MITOCHONDRIAL"/>
    <property type="match status" value="1"/>
</dbReference>
<dbReference type="InterPro" id="IPR003789">
    <property type="entry name" value="Asn/Gln_tRNA_amidoTrase-B-like"/>
</dbReference>
<dbReference type="Proteomes" id="UP000176881">
    <property type="component" value="Unassembled WGS sequence"/>
</dbReference>
<evidence type="ECO:0000313" key="1">
    <source>
        <dbReference type="EMBL" id="OHA44444.1"/>
    </source>
</evidence>
<protein>
    <recommendedName>
        <fullName evidence="3">Glutamyl-tRNA amidotransferase</fullName>
    </recommendedName>
</protein>
<dbReference type="Gene3D" id="1.10.10.410">
    <property type="match status" value="1"/>
</dbReference>
<accession>A0A1G2P7V9</accession>
<sequence length="152" mass="17009">MTFQQKIRGDMTDAMRAKQEVRLSTLRGVLSAFTNELVAKKRKPTELLSNDEAMTVVRRLVKQRKDSIEQFRKGGREDLAQAEAAEMKILEEYLPVQVGNDEITKIVKTKMAQLSIVDKSKASALISTVMKELKGQADGSSVKKIIDDLLAK</sequence>
<dbReference type="InterPro" id="IPR019004">
    <property type="entry name" value="YqeY/Aim41"/>
</dbReference>
<dbReference type="Gene3D" id="1.10.1510.10">
    <property type="entry name" value="Uncharacterised protein YqeY/AIM41 PF09424, N-terminal domain"/>
    <property type="match status" value="1"/>
</dbReference>
<dbReference type="SUPFAM" id="SSF89095">
    <property type="entry name" value="GatB/YqeY motif"/>
    <property type="match status" value="1"/>
</dbReference>
<organism evidence="1 2">
    <name type="scientific">Candidatus Taylorbacteria bacterium RIFCSPLOWO2_12_FULL_47_20</name>
    <dbReference type="NCBI Taxonomy" id="1802335"/>
    <lineage>
        <taxon>Bacteria</taxon>
        <taxon>Candidatus Tayloriibacteriota</taxon>
    </lineage>
</organism>
<evidence type="ECO:0008006" key="3">
    <source>
        <dbReference type="Google" id="ProtNLM"/>
    </source>
</evidence>
<dbReference type="InterPro" id="IPR042184">
    <property type="entry name" value="YqeY/Aim41_N"/>
</dbReference>
<dbReference type="STRING" id="1802335.A3G59_00570"/>
<gene>
    <name evidence="1" type="ORF">A3G59_00570</name>
</gene>
<dbReference type="GO" id="GO:0016884">
    <property type="term" value="F:carbon-nitrogen ligase activity, with glutamine as amido-N-donor"/>
    <property type="evidence" value="ECO:0007669"/>
    <property type="project" value="InterPro"/>
</dbReference>
<dbReference type="Pfam" id="PF09424">
    <property type="entry name" value="YqeY"/>
    <property type="match status" value="1"/>
</dbReference>
<comment type="caution">
    <text evidence="1">The sequence shown here is derived from an EMBL/GenBank/DDBJ whole genome shotgun (WGS) entry which is preliminary data.</text>
</comment>
<name>A0A1G2P7V9_9BACT</name>
<reference evidence="1 2" key="1">
    <citation type="journal article" date="2016" name="Nat. Commun.">
        <title>Thousands of microbial genomes shed light on interconnected biogeochemical processes in an aquifer system.</title>
        <authorList>
            <person name="Anantharaman K."/>
            <person name="Brown C.T."/>
            <person name="Hug L.A."/>
            <person name="Sharon I."/>
            <person name="Castelle C.J."/>
            <person name="Probst A.J."/>
            <person name="Thomas B.C."/>
            <person name="Singh A."/>
            <person name="Wilkins M.J."/>
            <person name="Karaoz U."/>
            <person name="Brodie E.L."/>
            <person name="Williams K.H."/>
            <person name="Hubbard S.S."/>
            <person name="Banfield J.F."/>
        </authorList>
    </citation>
    <scope>NUCLEOTIDE SEQUENCE [LARGE SCALE GENOMIC DNA]</scope>
</reference>
<dbReference type="AlphaFoldDB" id="A0A1G2P7V9"/>
<dbReference type="PANTHER" id="PTHR28055">
    <property type="entry name" value="ALTERED INHERITANCE OF MITOCHONDRIA PROTEIN 41, MITOCHONDRIAL"/>
    <property type="match status" value="1"/>
</dbReference>
<proteinExistence type="predicted"/>
<evidence type="ECO:0000313" key="2">
    <source>
        <dbReference type="Proteomes" id="UP000176881"/>
    </source>
</evidence>
<dbReference type="EMBL" id="MHSN01000026">
    <property type="protein sequence ID" value="OHA44444.1"/>
    <property type="molecule type" value="Genomic_DNA"/>
</dbReference>